<feature type="region of interest" description="Disordered" evidence="1">
    <location>
        <begin position="1"/>
        <end position="27"/>
    </location>
</feature>
<name>X1JZ48_9ZZZZ</name>
<accession>X1JZ48</accession>
<comment type="caution">
    <text evidence="2">The sequence shown here is derived from an EMBL/GenBank/DDBJ whole genome shotgun (WGS) entry which is preliminary data.</text>
</comment>
<sequence length="107" mass="11612">MHTSTSVLLTSASGPFGNTIATTRPGQDDIIFSPRRRLSEEAHAADACKVFQELDDHYHHAPLELHDMWNAYAQAPGISGYDAFMSQSLTAAYQGWYAPDAPGEGDG</sequence>
<feature type="non-terminal residue" evidence="2">
    <location>
        <position position="107"/>
    </location>
</feature>
<reference evidence="2" key="1">
    <citation type="journal article" date="2014" name="Front. Microbiol.">
        <title>High frequency of phylogenetically diverse reductive dehalogenase-homologous genes in deep subseafloor sedimentary metagenomes.</title>
        <authorList>
            <person name="Kawai M."/>
            <person name="Futagami T."/>
            <person name="Toyoda A."/>
            <person name="Takaki Y."/>
            <person name="Nishi S."/>
            <person name="Hori S."/>
            <person name="Arai W."/>
            <person name="Tsubouchi T."/>
            <person name="Morono Y."/>
            <person name="Uchiyama I."/>
            <person name="Ito T."/>
            <person name="Fujiyama A."/>
            <person name="Inagaki F."/>
            <person name="Takami H."/>
        </authorList>
    </citation>
    <scope>NUCLEOTIDE SEQUENCE</scope>
    <source>
        <strain evidence="2">Expedition CK06-06</strain>
    </source>
</reference>
<organism evidence="2">
    <name type="scientific">marine sediment metagenome</name>
    <dbReference type="NCBI Taxonomy" id="412755"/>
    <lineage>
        <taxon>unclassified sequences</taxon>
        <taxon>metagenomes</taxon>
        <taxon>ecological metagenomes</taxon>
    </lineage>
</organism>
<evidence type="ECO:0000256" key="1">
    <source>
        <dbReference type="SAM" id="MobiDB-lite"/>
    </source>
</evidence>
<gene>
    <name evidence="2" type="ORF">S03H2_67177</name>
</gene>
<evidence type="ECO:0000313" key="2">
    <source>
        <dbReference type="EMBL" id="GAH86690.1"/>
    </source>
</evidence>
<dbReference type="EMBL" id="BARU01043939">
    <property type="protein sequence ID" value="GAH86690.1"/>
    <property type="molecule type" value="Genomic_DNA"/>
</dbReference>
<feature type="compositionally biased region" description="Polar residues" evidence="1">
    <location>
        <begin position="1"/>
        <end position="13"/>
    </location>
</feature>
<proteinExistence type="predicted"/>
<dbReference type="AlphaFoldDB" id="X1JZ48"/>
<protein>
    <submittedName>
        <fullName evidence="2">Uncharacterized protein</fullName>
    </submittedName>
</protein>